<accession>A0A1I3P5V5</accession>
<feature type="transmembrane region" description="Helical" evidence="6">
    <location>
        <begin position="186"/>
        <end position="206"/>
    </location>
</feature>
<dbReference type="AlphaFoldDB" id="A0A1I3P5V5"/>
<dbReference type="PANTHER" id="PTHR35007">
    <property type="entry name" value="INTEGRAL MEMBRANE PROTEIN-RELATED"/>
    <property type="match status" value="1"/>
</dbReference>
<evidence type="ECO:0000313" key="8">
    <source>
        <dbReference type="EMBL" id="SFJ16781.1"/>
    </source>
</evidence>
<evidence type="ECO:0000259" key="7">
    <source>
        <dbReference type="Pfam" id="PF00482"/>
    </source>
</evidence>
<feature type="transmembrane region" description="Helical" evidence="6">
    <location>
        <begin position="362"/>
        <end position="384"/>
    </location>
</feature>
<evidence type="ECO:0000256" key="6">
    <source>
        <dbReference type="SAM" id="Phobius"/>
    </source>
</evidence>
<name>A0A1I3P5V5_9PLAN</name>
<dbReference type="Pfam" id="PF00482">
    <property type="entry name" value="T2SSF"/>
    <property type="match status" value="1"/>
</dbReference>
<dbReference type="GO" id="GO:0005886">
    <property type="term" value="C:plasma membrane"/>
    <property type="evidence" value="ECO:0007669"/>
    <property type="project" value="UniProtKB-SubCell"/>
</dbReference>
<keyword evidence="5 6" id="KW-0472">Membrane</keyword>
<keyword evidence="2" id="KW-1003">Cell membrane</keyword>
<dbReference type="STRING" id="1576369.SAMN05421753_11644"/>
<proteinExistence type="predicted"/>
<organism evidence="8 9">
    <name type="scientific">Planctomicrobium piriforme</name>
    <dbReference type="NCBI Taxonomy" id="1576369"/>
    <lineage>
        <taxon>Bacteria</taxon>
        <taxon>Pseudomonadati</taxon>
        <taxon>Planctomycetota</taxon>
        <taxon>Planctomycetia</taxon>
        <taxon>Planctomycetales</taxon>
        <taxon>Planctomycetaceae</taxon>
        <taxon>Planctomicrobium</taxon>
    </lineage>
</organism>
<dbReference type="Proteomes" id="UP000199518">
    <property type="component" value="Unassembled WGS sequence"/>
</dbReference>
<sequence>MNIPQLTPQQITLLSIGLGVVFGVYILYKVVQWARHRSHAAKHAPKMRPKGYAPPVATQPAETMPVATAFHTEAVAPTSILKEEAPVTAAAVASEERSPASEASLRGSNRMTTFWPVEPKTFSKRNLFEDVGAEYPYATTDDYRFGGLTPVMAELLPSSEEGRRETTKTLRNAGYYEPHAWQNFSALRYLGVILPIIVFGALLVVSPEVFEPYLIAGLVIGPALGWALPALAVRSRAKERMRQIEGAMPDMLDLLNMCVSQGMTVPHALGRVSREFAPVYPVLSKELQIVTEQARVGNLSQALTNFSERVDVPEVHSFTSLLIQTEQMGTSVSEALTEYSDSMRESQRQRADEKANAATFKLLFPTVLCLMPAVFLLLMGPAMIELNKFFSNGGIEGLRNQSGQVIEQQR</sequence>
<feature type="transmembrane region" description="Helical" evidence="6">
    <location>
        <begin position="212"/>
        <end position="233"/>
    </location>
</feature>
<dbReference type="InterPro" id="IPR018076">
    <property type="entry name" value="T2SS_GspF_dom"/>
</dbReference>
<evidence type="ECO:0000313" key="9">
    <source>
        <dbReference type="Proteomes" id="UP000199518"/>
    </source>
</evidence>
<keyword evidence="4 6" id="KW-1133">Transmembrane helix</keyword>
<evidence type="ECO:0000256" key="3">
    <source>
        <dbReference type="ARBA" id="ARBA00022692"/>
    </source>
</evidence>
<dbReference type="PANTHER" id="PTHR35007:SF2">
    <property type="entry name" value="PILUS ASSEMBLE PROTEIN"/>
    <property type="match status" value="1"/>
</dbReference>
<evidence type="ECO:0000256" key="5">
    <source>
        <dbReference type="ARBA" id="ARBA00023136"/>
    </source>
</evidence>
<evidence type="ECO:0000256" key="2">
    <source>
        <dbReference type="ARBA" id="ARBA00022475"/>
    </source>
</evidence>
<gene>
    <name evidence="8" type="ORF">SAMN05421753_11644</name>
</gene>
<keyword evidence="3 6" id="KW-0812">Transmembrane</keyword>
<reference evidence="9" key="1">
    <citation type="submission" date="2016-10" db="EMBL/GenBank/DDBJ databases">
        <authorList>
            <person name="Varghese N."/>
            <person name="Submissions S."/>
        </authorList>
    </citation>
    <scope>NUCLEOTIDE SEQUENCE [LARGE SCALE GENOMIC DNA]</scope>
    <source>
        <strain evidence="9">DSM 26348</strain>
    </source>
</reference>
<evidence type="ECO:0000256" key="4">
    <source>
        <dbReference type="ARBA" id="ARBA00022989"/>
    </source>
</evidence>
<evidence type="ECO:0000256" key="1">
    <source>
        <dbReference type="ARBA" id="ARBA00004651"/>
    </source>
</evidence>
<protein>
    <submittedName>
        <fullName evidence="8">Type II secretion system (T2SS), protein F</fullName>
    </submittedName>
</protein>
<keyword evidence="9" id="KW-1185">Reference proteome</keyword>
<feature type="domain" description="Type II secretion system protein GspF" evidence="7">
    <location>
        <begin position="252"/>
        <end position="379"/>
    </location>
</feature>
<comment type="subcellular location">
    <subcellularLocation>
        <location evidence="1">Cell membrane</location>
        <topology evidence="1">Multi-pass membrane protein</topology>
    </subcellularLocation>
</comment>
<feature type="transmembrane region" description="Helical" evidence="6">
    <location>
        <begin position="6"/>
        <end position="28"/>
    </location>
</feature>
<dbReference type="EMBL" id="FOQD01000016">
    <property type="protein sequence ID" value="SFJ16781.1"/>
    <property type="molecule type" value="Genomic_DNA"/>
</dbReference>